<evidence type="ECO:0000259" key="4">
    <source>
        <dbReference type="Pfam" id="PF03328"/>
    </source>
</evidence>
<dbReference type="GO" id="GO:0008672">
    <property type="term" value="F:2-dehydro-3-deoxyglucarate aldolase activity"/>
    <property type="evidence" value="ECO:0007669"/>
    <property type="project" value="UniProtKB-EC"/>
</dbReference>
<evidence type="ECO:0000313" key="6">
    <source>
        <dbReference type="Proteomes" id="UP000250416"/>
    </source>
</evidence>
<dbReference type="InterPro" id="IPR005000">
    <property type="entry name" value="Aldolase/citrate-lyase_domain"/>
</dbReference>
<dbReference type="InterPro" id="IPR040442">
    <property type="entry name" value="Pyrv_kinase-like_dom_sf"/>
</dbReference>
<gene>
    <name evidence="5" type="primary">hpcH_2</name>
    <name evidence="5" type="ORF">NCTC10661_04977</name>
</gene>
<dbReference type="GO" id="GO:0005737">
    <property type="term" value="C:cytoplasm"/>
    <property type="evidence" value="ECO:0007669"/>
    <property type="project" value="TreeGrafter"/>
</dbReference>
<dbReference type="SUPFAM" id="SSF51621">
    <property type="entry name" value="Phosphoenolpyruvate/pyruvate domain"/>
    <property type="match status" value="1"/>
</dbReference>
<reference evidence="5 6" key="1">
    <citation type="submission" date="2018-06" db="EMBL/GenBank/DDBJ databases">
        <authorList>
            <consortium name="Pathogen Informatics"/>
            <person name="Doyle S."/>
        </authorList>
    </citation>
    <scope>NUCLEOTIDE SEQUENCE [LARGE SCALE GENOMIC DNA]</scope>
    <source>
        <strain evidence="5 6">NCTC10661</strain>
    </source>
</reference>
<dbReference type="EMBL" id="UARD01000030">
    <property type="protein sequence ID" value="SQA51822.1"/>
    <property type="molecule type" value="Genomic_DNA"/>
</dbReference>
<sequence>MEIPCNAFRAALEDEQVQIGLWVGQTDSSAIDAVADKGFDWLLIDGWDAPNEVREILSQLQAKEVRPLHAVVRPTIGDMPLIKENLDVGAQTLLVPLVETSEQAVQIVAATRQSPNRVRGACGAAARSFRWNRAENYPCKPGAGMCVLVQVETRRGLDNLDVIMVVEGVDGVCFVPEDLSAAMGYLGQPDHPEVQRAILDGIGAVRRAGKAPGILTADRASAQRYIEAGALFVAVGLDTTLLIREARELAGIAAVRRAGKAFCLLTVERVLAKRYVEAGALFAAVCVDTALLARAARELAAYFDKHESSGEVKTSSVY</sequence>
<dbReference type="Gene3D" id="3.20.20.60">
    <property type="entry name" value="Phosphoenolpyruvate-binding domains"/>
    <property type="match status" value="2"/>
</dbReference>
<dbReference type="PANTHER" id="PTHR30502">
    <property type="entry name" value="2-KETO-3-DEOXY-L-RHAMNONATE ALDOLASE"/>
    <property type="match status" value="1"/>
</dbReference>
<name>A0AAE8T550_BURCE</name>
<keyword evidence="2" id="KW-0479">Metal-binding</keyword>
<comment type="caution">
    <text evidence="5">The sequence shown here is derived from an EMBL/GenBank/DDBJ whole genome shotgun (WGS) entry which is preliminary data.</text>
</comment>
<dbReference type="EC" id="4.1.2.-" evidence="5"/>
<comment type="similarity">
    <text evidence="1">Belongs to the HpcH/HpaI aldolase family.</text>
</comment>
<evidence type="ECO:0000256" key="2">
    <source>
        <dbReference type="ARBA" id="ARBA00022723"/>
    </source>
</evidence>
<proteinExistence type="inferred from homology"/>
<dbReference type="InterPro" id="IPR050251">
    <property type="entry name" value="HpcH-HpaI_aldolase"/>
</dbReference>
<dbReference type="Pfam" id="PF03328">
    <property type="entry name" value="HpcH_HpaI"/>
    <property type="match status" value="1"/>
</dbReference>
<keyword evidence="3 5" id="KW-0456">Lyase</keyword>
<feature type="domain" description="HpcH/HpaI aldolase/citrate lyase" evidence="4">
    <location>
        <begin position="18"/>
        <end position="243"/>
    </location>
</feature>
<dbReference type="AlphaFoldDB" id="A0AAE8T550"/>
<dbReference type="GO" id="GO:0046872">
    <property type="term" value="F:metal ion binding"/>
    <property type="evidence" value="ECO:0007669"/>
    <property type="project" value="UniProtKB-KW"/>
</dbReference>
<organism evidence="5 6">
    <name type="scientific">Burkholderia cepacia</name>
    <name type="common">Pseudomonas cepacia</name>
    <dbReference type="NCBI Taxonomy" id="292"/>
    <lineage>
        <taxon>Bacteria</taxon>
        <taxon>Pseudomonadati</taxon>
        <taxon>Pseudomonadota</taxon>
        <taxon>Betaproteobacteria</taxon>
        <taxon>Burkholderiales</taxon>
        <taxon>Burkholderiaceae</taxon>
        <taxon>Burkholderia</taxon>
        <taxon>Burkholderia cepacia complex</taxon>
    </lineage>
</organism>
<dbReference type="PANTHER" id="PTHR30502:SF0">
    <property type="entry name" value="PHOSPHOENOLPYRUVATE CARBOXYLASE FAMILY PROTEIN"/>
    <property type="match status" value="1"/>
</dbReference>
<evidence type="ECO:0000313" key="5">
    <source>
        <dbReference type="EMBL" id="SQA51822.1"/>
    </source>
</evidence>
<dbReference type="Proteomes" id="UP000250416">
    <property type="component" value="Unassembled WGS sequence"/>
</dbReference>
<evidence type="ECO:0000256" key="3">
    <source>
        <dbReference type="ARBA" id="ARBA00023239"/>
    </source>
</evidence>
<protein>
    <submittedName>
        <fullName evidence="5">2-dehydro-3-deoxyglucarate aldolase</fullName>
        <ecNumber evidence="5">4.1.2.-</ecNumber>
        <ecNumber evidence="5">4.1.2.20</ecNumber>
    </submittedName>
</protein>
<dbReference type="EC" id="4.1.2.20" evidence="5"/>
<dbReference type="InterPro" id="IPR015813">
    <property type="entry name" value="Pyrv/PenolPyrv_kinase-like_dom"/>
</dbReference>
<accession>A0AAE8T550</accession>
<evidence type="ECO:0000256" key="1">
    <source>
        <dbReference type="ARBA" id="ARBA00005568"/>
    </source>
</evidence>